<dbReference type="Pfam" id="PF05739">
    <property type="entry name" value="SNARE"/>
    <property type="match status" value="1"/>
</dbReference>
<evidence type="ECO:0000256" key="2">
    <source>
        <dbReference type="ARBA" id="ARBA00023054"/>
    </source>
</evidence>
<dbReference type="AlphaFoldDB" id="A0A672UW32"/>
<dbReference type="PROSITE" id="PS50192">
    <property type="entry name" value="T_SNARE"/>
    <property type="match status" value="1"/>
</dbReference>
<evidence type="ECO:0000256" key="4">
    <source>
        <dbReference type="SAM" id="Coils"/>
    </source>
</evidence>
<feature type="region of interest" description="Disordered" evidence="5">
    <location>
        <begin position="1"/>
        <end position="25"/>
    </location>
</feature>
<dbReference type="GeneTree" id="ENSGT01030000234627"/>
<evidence type="ECO:0000313" key="8">
    <source>
        <dbReference type="Proteomes" id="UP000472266"/>
    </source>
</evidence>
<reference evidence="7" key="2">
    <citation type="submission" date="2025-09" db="UniProtKB">
        <authorList>
            <consortium name="Ensembl"/>
        </authorList>
    </citation>
    <scope>IDENTIFICATION</scope>
</reference>
<evidence type="ECO:0000313" key="7">
    <source>
        <dbReference type="Ensembl" id="ENSSHBP00005019150.1"/>
    </source>
</evidence>
<dbReference type="CDD" id="cd15848">
    <property type="entry name" value="SNARE_syntaxin1-like"/>
    <property type="match status" value="1"/>
</dbReference>
<dbReference type="GO" id="GO:0031201">
    <property type="term" value="C:SNARE complex"/>
    <property type="evidence" value="ECO:0007669"/>
    <property type="project" value="TreeGrafter"/>
</dbReference>
<dbReference type="GO" id="GO:0006906">
    <property type="term" value="P:vesicle fusion"/>
    <property type="evidence" value="ECO:0007669"/>
    <property type="project" value="TreeGrafter"/>
</dbReference>
<dbReference type="SMART" id="SM00503">
    <property type="entry name" value="SynN"/>
    <property type="match status" value="1"/>
</dbReference>
<comment type="similarity">
    <text evidence="1 3">Belongs to the syntaxin family.</text>
</comment>
<dbReference type="Ensembl" id="ENSSHBT00005022875.1">
    <property type="protein sequence ID" value="ENSSHBP00005019150.1"/>
    <property type="gene ID" value="ENSSHBG00005016444.1"/>
</dbReference>
<dbReference type="GO" id="GO:0000149">
    <property type="term" value="F:SNARE binding"/>
    <property type="evidence" value="ECO:0007669"/>
    <property type="project" value="TreeGrafter"/>
</dbReference>
<dbReference type="PANTHER" id="PTHR19957">
    <property type="entry name" value="SYNTAXIN"/>
    <property type="match status" value="1"/>
</dbReference>
<evidence type="ECO:0000256" key="3">
    <source>
        <dbReference type="RuleBase" id="RU003858"/>
    </source>
</evidence>
<feature type="region of interest" description="Disordered" evidence="5">
    <location>
        <begin position="239"/>
        <end position="313"/>
    </location>
</feature>
<dbReference type="Pfam" id="PF00804">
    <property type="entry name" value="Syntaxin"/>
    <property type="match status" value="1"/>
</dbReference>
<keyword evidence="8" id="KW-1185">Reference proteome</keyword>
<dbReference type="GO" id="GO:0006887">
    <property type="term" value="P:exocytosis"/>
    <property type="evidence" value="ECO:0007669"/>
    <property type="project" value="TreeGrafter"/>
</dbReference>
<evidence type="ECO:0000256" key="1">
    <source>
        <dbReference type="ARBA" id="ARBA00009063"/>
    </source>
</evidence>
<dbReference type="Gene3D" id="1.20.58.70">
    <property type="match status" value="1"/>
</dbReference>
<sequence length="359" mass="39935">MRDRTRELRQAYGSSSEEEEEDEDGAKVALMGLNPLLQAGGVRAALRALELKLEALELLQETVLGSPLPQEGQKRDLQLHRDEIQELTQEIRSRLQALEPAKEEEEDENRNSIRARVKRTQHAALTQQFLALTGRCHAAQARFRQRSLERLRRQLHVAGSAPVTEEELEQILESGQSEIFISNMPGASRALEEVGLRHRELQRLERGLRDLGELFTLLGTSVEQQGELLDRIEHHIQDSGSRLDKGTRHLGAAARSQQGARKVRPRPLPPFPPLDPRDPPLPSNRRSCCWPGVSSSPSSSSPSSLPSPWQPARPRPCAPIGCRMWLKLHPPPPGALLDQIKWFSAQKGGGKLGGGTPNV</sequence>
<dbReference type="GO" id="GO:0012505">
    <property type="term" value="C:endomembrane system"/>
    <property type="evidence" value="ECO:0007669"/>
    <property type="project" value="TreeGrafter"/>
</dbReference>
<dbReference type="InterPro" id="IPR045242">
    <property type="entry name" value="Syntaxin"/>
</dbReference>
<dbReference type="SUPFAM" id="SSF47661">
    <property type="entry name" value="t-snare proteins"/>
    <property type="match status" value="1"/>
</dbReference>
<dbReference type="InterPro" id="IPR006011">
    <property type="entry name" value="Syntaxin_N"/>
</dbReference>
<feature type="compositionally biased region" description="Low complexity" evidence="5">
    <location>
        <begin position="294"/>
        <end position="307"/>
    </location>
</feature>
<feature type="compositionally biased region" description="Pro residues" evidence="5">
    <location>
        <begin position="266"/>
        <end position="282"/>
    </location>
</feature>
<organism evidence="7 8">
    <name type="scientific">Strigops habroptila</name>
    <name type="common">Kakapo</name>
    <dbReference type="NCBI Taxonomy" id="2489341"/>
    <lineage>
        <taxon>Eukaryota</taxon>
        <taxon>Metazoa</taxon>
        <taxon>Chordata</taxon>
        <taxon>Craniata</taxon>
        <taxon>Vertebrata</taxon>
        <taxon>Euteleostomi</taxon>
        <taxon>Archelosauria</taxon>
        <taxon>Archosauria</taxon>
        <taxon>Dinosauria</taxon>
        <taxon>Saurischia</taxon>
        <taxon>Theropoda</taxon>
        <taxon>Coelurosauria</taxon>
        <taxon>Aves</taxon>
        <taxon>Neognathae</taxon>
        <taxon>Neoaves</taxon>
        <taxon>Telluraves</taxon>
        <taxon>Australaves</taxon>
        <taxon>Psittaciformes</taxon>
        <taxon>Psittacidae</taxon>
        <taxon>Strigops</taxon>
    </lineage>
</organism>
<dbReference type="InterPro" id="IPR000727">
    <property type="entry name" value="T_SNARE_dom"/>
</dbReference>
<feature type="domain" description="T-SNARE coiled-coil homology" evidence="6">
    <location>
        <begin position="197"/>
        <end position="253"/>
    </location>
</feature>
<dbReference type="InParanoid" id="A0A672UW32"/>
<dbReference type="GO" id="GO:0048278">
    <property type="term" value="P:vesicle docking"/>
    <property type="evidence" value="ECO:0007669"/>
    <property type="project" value="TreeGrafter"/>
</dbReference>
<dbReference type="GO" id="GO:0005886">
    <property type="term" value="C:plasma membrane"/>
    <property type="evidence" value="ECO:0007669"/>
    <property type="project" value="TreeGrafter"/>
</dbReference>
<dbReference type="Proteomes" id="UP000472266">
    <property type="component" value="Unplaced"/>
</dbReference>
<dbReference type="GO" id="GO:0006886">
    <property type="term" value="P:intracellular protein transport"/>
    <property type="evidence" value="ECO:0007669"/>
    <property type="project" value="InterPro"/>
</dbReference>
<proteinExistence type="inferred from homology"/>
<evidence type="ECO:0000259" key="6">
    <source>
        <dbReference type="PROSITE" id="PS50192"/>
    </source>
</evidence>
<dbReference type="InterPro" id="IPR006012">
    <property type="entry name" value="Syntaxin/epimorphin_CS"/>
</dbReference>
<reference evidence="7" key="1">
    <citation type="submission" date="2025-08" db="UniProtKB">
        <authorList>
            <consortium name="Ensembl"/>
        </authorList>
    </citation>
    <scope>IDENTIFICATION</scope>
</reference>
<accession>A0A672UW32</accession>
<protein>
    <submittedName>
        <fullName evidence="7">Syntaxin-4-like</fullName>
    </submittedName>
</protein>
<gene>
    <name evidence="7" type="primary">LOC115603059</name>
</gene>
<feature type="coiled-coil region" evidence="4">
    <location>
        <begin position="70"/>
        <end position="97"/>
    </location>
</feature>
<keyword evidence="2 4" id="KW-0175">Coiled coil</keyword>
<dbReference type="Gene3D" id="1.20.5.110">
    <property type="match status" value="1"/>
</dbReference>
<dbReference type="GO" id="GO:0005484">
    <property type="term" value="F:SNAP receptor activity"/>
    <property type="evidence" value="ECO:0007669"/>
    <property type="project" value="InterPro"/>
</dbReference>
<dbReference type="PANTHER" id="PTHR19957:SF97">
    <property type="entry name" value="SYNTAXIN-4"/>
    <property type="match status" value="1"/>
</dbReference>
<name>A0A672UW32_STRHB</name>
<dbReference type="InterPro" id="IPR010989">
    <property type="entry name" value="SNARE"/>
</dbReference>
<dbReference type="SMART" id="SM00397">
    <property type="entry name" value="t_SNARE"/>
    <property type="match status" value="1"/>
</dbReference>
<evidence type="ECO:0000256" key="5">
    <source>
        <dbReference type="SAM" id="MobiDB-lite"/>
    </source>
</evidence>
<dbReference type="PROSITE" id="PS00914">
    <property type="entry name" value="SYNTAXIN"/>
    <property type="match status" value="1"/>
</dbReference>